<accession>A0AAV9A017</accession>
<name>A0AAV9A017_ACOGR</name>
<evidence type="ECO:0000313" key="4">
    <source>
        <dbReference type="EMBL" id="KAK1257251.1"/>
    </source>
</evidence>
<dbReference type="PROSITE" id="PS50158">
    <property type="entry name" value="ZF_CCHC"/>
    <property type="match status" value="1"/>
</dbReference>
<dbReference type="AlphaFoldDB" id="A0AAV9A017"/>
<feature type="region of interest" description="Disordered" evidence="2">
    <location>
        <begin position="456"/>
        <end position="486"/>
    </location>
</feature>
<proteinExistence type="predicted"/>
<keyword evidence="1" id="KW-0863">Zinc-finger</keyword>
<reference evidence="4" key="1">
    <citation type="journal article" date="2023" name="Nat. Commun.">
        <title>Diploid and tetraploid genomes of Acorus and the evolution of monocots.</title>
        <authorList>
            <person name="Ma L."/>
            <person name="Liu K.W."/>
            <person name="Li Z."/>
            <person name="Hsiao Y.Y."/>
            <person name="Qi Y."/>
            <person name="Fu T."/>
            <person name="Tang G.D."/>
            <person name="Zhang D."/>
            <person name="Sun W.H."/>
            <person name="Liu D.K."/>
            <person name="Li Y."/>
            <person name="Chen G.Z."/>
            <person name="Liu X.D."/>
            <person name="Liao X.Y."/>
            <person name="Jiang Y.T."/>
            <person name="Yu X."/>
            <person name="Hao Y."/>
            <person name="Huang J."/>
            <person name="Zhao X.W."/>
            <person name="Ke S."/>
            <person name="Chen Y.Y."/>
            <person name="Wu W.L."/>
            <person name="Hsu J.L."/>
            <person name="Lin Y.F."/>
            <person name="Huang M.D."/>
            <person name="Li C.Y."/>
            <person name="Huang L."/>
            <person name="Wang Z.W."/>
            <person name="Zhao X."/>
            <person name="Zhong W.Y."/>
            <person name="Peng D.H."/>
            <person name="Ahmad S."/>
            <person name="Lan S."/>
            <person name="Zhang J.S."/>
            <person name="Tsai W.C."/>
            <person name="Van de Peer Y."/>
            <person name="Liu Z.J."/>
        </authorList>
    </citation>
    <scope>NUCLEOTIDE SEQUENCE</scope>
    <source>
        <strain evidence="4">SCP</strain>
    </source>
</reference>
<dbReference type="Proteomes" id="UP001179952">
    <property type="component" value="Unassembled WGS sequence"/>
</dbReference>
<feature type="domain" description="CCHC-type" evidence="3">
    <location>
        <begin position="97"/>
        <end position="112"/>
    </location>
</feature>
<dbReference type="InterPro" id="IPR036875">
    <property type="entry name" value="Znf_CCHC_sf"/>
</dbReference>
<dbReference type="Pfam" id="PF00098">
    <property type="entry name" value="zf-CCHC"/>
    <property type="match status" value="1"/>
</dbReference>
<keyword evidence="1" id="KW-0862">Zinc</keyword>
<evidence type="ECO:0000259" key="3">
    <source>
        <dbReference type="PROSITE" id="PS50158"/>
    </source>
</evidence>
<dbReference type="SUPFAM" id="SSF57756">
    <property type="entry name" value="Retrovirus zinc finger-like domains"/>
    <property type="match status" value="1"/>
</dbReference>
<feature type="compositionally biased region" description="Low complexity" evidence="2">
    <location>
        <begin position="456"/>
        <end position="467"/>
    </location>
</feature>
<evidence type="ECO:0000256" key="1">
    <source>
        <dbReference type="PROSITE-ProRule" id="PRU00047"/>
    </source>
</evidence>
<dbReference type="SMART" id="SM00343">
    <property type="entry name" value="ZnF_C2HC"/>
    <property type="match status" value="2"/>
</dbReference>
<dbReference type="InterPro" id="IPR001878">
    <property type="entry name" value="Znf_CCHC"/>
</dbReference>
<reference evidence="4" key="2">
    <citation type="submission" date="2023-06" db="EMBL/GenBank/DDBJ databases">
        <authorList>
            <person name="Ma L."/>
            <person name="Liu K.-W."/>
            <person name="Li Z."/>
            <person name="Hsiao Y.-Y."/>
            <person name="Qi Y."/>
            <person name="Fu T."/>
            <person name="Tang G."/>
            <person name="Zhang D."/>
            <person name="Sun W.-H."/>
            <person name="Liu D.-K."/>
            <person name="Li Y."/>
            <person name="Chen G.-Z."/>
            <person name="Liu X.-D."/>
            <person name="Liao X.-Y."/>
            <person name="Jiang Y.-T."/>
            <person name="Yu X."/>
            <person name="Hao Y."/>
            <person name="Huang J."/>
            <person name="Zhao X.-W."/>
            <person name="Ke S."/>
            <person name="Chen Y.-Y."/>
            <person name="Wu W.-L."/>
            <person name="Hsu J.-L."/>
            <person name="Lin Y.-F."/>
            <person name="Huang M.-D."/>
            <person name="Li C.-Y."/>
            <person name="Huang L."/>
            <person name="Wang Z.-W."/>
            <person name="Zhao X."/>
            <person name="Zhong W.-Y."/>
            <person name="Peng D.-H."/>
            <person name="Ahmad S."/>
            <person name="Lan S."/>
            <person name="Zhang J.-S."/>
            <person name="Tsai W.-C."/>
            <person name="Van De Peer Y."/>
            <person name="Liu Z.-J."/>
        </authorList>
    </citation>
    <scope>NUCLEOTIDE SEQUENCE</scope>
    <source>
        <strain evidence="4">SCP</strain>
        <tissue evidence="4">Leaves</tissue>
    </source>
</reference>
<dbReference type="GO" id="GO:0008270">
    <property type="term" value="F:zinc ion binding"/>
    <property type="evidence" value="ECO:0007669"/>
    <property type="project" value="UniProtKB-KW"/>
</dbReference>
<protein>
    <recommendedName>
        <fullName evidence="3">CCHC-type domain-containing protein</fullName>
    </recommendedName>
</protein>
<comment type="caution">
    <text evidence="4">The sequence shown here is derived from an EMBL/GenBank/DDBJ whole genome shotgun (WGS) entry which is preliminary data.</text>
</comment>
<organism evidence="4 5">
    <name type="scientific">Acorus gramineus</name>
    <name type="common">Dwarf sweet flag</name>
    <dbReference type="NCBI Taxonomy" id="55184"/>
    <lineage>
        <taxon>Eukaryota</taxon>
        <taxon>Viridiplantae</taxon>
        <taxon>Streptophyta</taxon>
        <taxon>Embryophyta</taxon>
        <taxon>Tracheophyta</taxon>
        <taxon>Spermatophyta</taxon>
        <taxon>Magnoliopsida</taxon>
        <taxon>Liliopsida</taxon>
        <taxon>Acoraceae</taxon>
        <taxon>Acorus</taxon>
    </lineage>
</organism>
<evidence type="ECO:0000256" key="2">
    <source>
        <dbReference type="SAM" id="MobiDB-lite"/>
    </source>
</evidence>
<keyword evidence="5" id="KW-1185">Reference proteome</keyword>
<feature type="region of interest" description="Disordered" evidence="2">
    <location>
        <begin position="49"/>
        <end position="75"/>
    </location>
</feature>
<gene>
    <name evidence="4" type="ORF">QJS04_geneDACA024072</name>
</gene>
<keyword evidence="1" id="KW-0479">Metal-binding</keyword>
<dbReference type="GO" id="GO:0003676">
    <property type="term" value="F:nucleic acid binding"/>
    <property type="evidence" value="ECO:0007669"/>
    <property type="project" value="InterPro"/>
</dbReference>
<sequence>MSKASSSKGKIRAEEAVALKASISKGKESICVETAPDISVGWNVCPPSGGNKEVEEGGWQKVQGRSRRSKEVPESSRRGAIHFKRAYGGLSLRNVVCFRCLGRGHLARDCRDPPRCWSCKRMGHRSFVCKFEPRGNPLLGGQARPSGDPPPCQPPPCRVEVEWSSEILDRTRSLCKSVVATWEGGQEVQGVALLAHLQSRWKGIPFGSVWKCGRCKFFVRLPSSVARDLILKERKIAVEGGAISFSEPVLSDLGVRGYQLQVLLRGLPMVWRTEGVLRKVVEPFGFLMNYVEIIDCEETFPPAKVTVWVTKETVPPPLLVAVLGGLEVLVQVEVLPSSRTNSYADTVKFGPNAASRWVPVGDGLGKGVSGSTAGISSVSPVVESEQGEGSGSLPVSLQTVSRSEVLADVAPSESPLGCQLVINDGGSVPCSDNLSTGQIAGCSLKRKVACPPVSVGGRSASGQGRQGPFRVSTVAGGRGDGQRVERRRRRDISVYFKRQVVGLFKPHACTSGGRKVDGRGSRPIKPISSVFYRRDPSCPKERDPTRVHEVRSDVCPFHVHTDSPSLKPVKVPMQQKVKPKHKSKIKSIIVCQPVRVVDHGSSLLMEAVTVPSEAATSSPSSLAEGTSLHGEHLDGGLAVSKEEEVPLTAQVSDLALVPFSEGVEDLLGSGSQTPKEVPLPVVVEPGEAEVLGSPGCEKATQIGVIFQNEGQRFQFKSFLYKSKQESGANLPRRNQQNLS</sequence>
<dbReference type="Gene3D" id="4.10.60.10">
    <property type="entry name" value="Zinc finger, CCHC-type"/>
    <property type="match status" value="1"/>
</dbReference>
<evidence type="ECO:0000313" key="5">
    <source>
        <dbReference type="Proteomes" id="UP001179952"/>
    </source>
</evidence>
<dbReference type="EMBL" id="JAUJYN010000052">
    <property type="protein sequence ID" value="KAK1257251.1"/>
    <property type="molecule type" value="Genomic_DNA"/>
</dbReference>